<protein>
    <submittedName>
        <fullName evidence="2">Uncharacterized protein</fullName>
    </submittedName>
</protein>
<evidence type="ECO:0000313" key="3">
    <source>
        <dbReference type="Proteomes" id="UP001295684"/>
    </source>
</evidence>
<feature type="signal peptide" evidence="1">
    <location>
        <begin position="1"/>
        <end position="19"/>
    </location>
</feature>
<accession>A0AAD1Y0D4</accession>
<organism evidence="2 3">
    <name type="scientific">Euplotes crassus</name>
    <dbReference type="NCBI Taxonomy" id="5936"/>
    <lineage>
        <taxon>Eukaryota</taxon>
        <taxon>Sar</taxon>
        <taxon>Alveolata</taxon>
        <taxon>Ciliophora</taxon>
        <taxon>Intramacronucleata</taxon>
        <taxon>Spirotrichea</taxon>
        <taxon>Hypotrichia</taxon>
        <taxon>Euplotida</taxon>
        <taxon>Euplotidae</taxon>
        <taxon>Moneuplotes</taxon>
    </lineage>
</organism>
<dbReference type="AlphaFoldDB" id="A0AAD1Y0D4"/>
<reference evidence="2" key="1">
    <citation type="submission" date="2023-07" db="EMBL/GenBank/DDBJ databases">
        <authorList>
            <consortium name="AG Swart"/>
            <person name="Singh M."/>
            <person name="Singh A."/>
            <person name="Seah K."/>
            <person name="Emmerich C."/>
        </authorList>
    </citation>
    <scope>NUCLEOTIDE SEQUENCE</scope>
    <source>
        <strain evidence="2">DP1</strain>
    </source>
</reference>
<sequence>MNFCILMKKLSYLFCMLLAYGFFSRPEQLNRISQFYSDEIVDPNSYVHLFLEGLYDPWSGSFDFCCL</sequence>
<gene>
    <name evidence="2" type="ORF">ECRASSUSDP1_LOCUS23789</name>
</gene>
<keyword evidence="3" id="KW-1185">Reference proteome</keyword>
<evidence type="ECO:0000256" key="1">
    <source>
        <dbReference type="SAM" id="SignalP"/>
    </source>
</evidence>
<dbReference type="Proteomes" id="UP001295684">
    <property type="component" value="Unassembled WGS sequence"/>
</dbReference>
<evidence type="ECO:0000313" key="2">
    <source>
        <dbReference type="EMBL" id="CAI2382319.1"/>
    </source>
</evidence>
<name>A0AAD1Y0D4_EUPCR</name>
<comment type="caution">
    <text evidence="2">The sequence shown here is derived from an EMBL/GenBank/DDBJ whole genome shotgun (WGS) entry which is preliminary data.</text>
</comment>
<feature type="chain" id="PRO_5042092096" evidence="1">
    <location>
        <begin position="20"/>
        <end position="67"/>
    </location>
</feature>
<proteinExistence type="predicted"/>
<keyword evidence="1" id="KW-0732">Signal</keyword>
<dbReference type="EMBL" id="CAMPGE010024486">
    <property type="protein sequence ID" value="CAI2382319.1"/>
    <property type="molecule type" value="Genomic_DNA"/>
</dbReference>